<name>A0A2D2D2M3_METT3</name>
<evidence type="ECO:0000256" key="1">
    <source>
        <dbReference type="ARBA" id="ARBA00022617"/>
    </source>
</evidence>
<proteinExistence type="predicted"/>
<dbReference type="Proteomes" id="UP000230709">
    <property type="component" value="Chromosome"/>
</dbReference>
<feature type="domain" description="Cytochrome c" evidence="6">
    <location>
        <begin position="25"/>
        <end position="106"/>
    </location>
</feature>
<dbReference type="InterPro" id="IPR036909">
    <property type="entry name" value="Cyt_c-like_dom_sf"/>
</dbReference>
<keyword evidence="1 4" id="KW-0349">Heme</keyword>
<evidence type="ECO:0000256" key="3">
    <source>
        <dbReference type="ARBA" id="ARBA00023004"/>
    </source>
</evidence>
<dbReference type="Gene3D" id="1.10.760.10">
    <property type="entry name" value="Cytochrome c-like domain"/>
    <property type="match status" value="1"/>
</dbReference>
<dbReference type="KEGG" id="mtw:CQW49_16185"/>
<evidence type="ECO:0000256" key="5">
    <source>
        <dbReference type="SAM" id="SignalP"/>
    </source>
</evidence>
<dbReference type="PROSITE" id="PS51007">
    <property type="entry name" value="CYTC"/>
    <property type="match status" value="1"/>
</dbReference>
<dbReference type="Pfam" id="PF00034">
    <property type="entry name" value="Cytochrom_C"/>
    <property type="match status" value="1"/>
</dbReference>
<accession>A0A2D2D2M3</accession>
<evidence type="ECO:0000256" key="2">
    <source>
        <dbReference type="ARBA" id="ARBA00022723"/>
    </source>
</evidence>
<protein>
    <submittedName>
        <fullName evidence="7">Cytochrome C</fullName>
    </submittedName>
</protein>
<evidence type="ECO:0000313" key="8">
    <source>
        <dbReference type="Proteomes" id="UP000230709"/>
    </source>
</evidence>
<evidence type="ECO:0000313" key="7">
    <source>
        <dbReference type="EMBL" id="ATQ69247.1"/>
    </source>
</evidence>
<gene>
    <name evidence="7" type="ORF">CQW49_16185</name>
</gene>
<dbReference type="RefSeq" id="WP_003611664.1">
    <property type="nucleotide sequence ID" value="NZ_ADVE02000001.1"/>
</dbReference>
<dbReference type="InterPro" id="IPR009056">
    <property type="entry name" value="Cyt_c-like_dom"/>
</dbReference>
<keyword evidence="5" id="KW-0732">Signal</keyword>
<dbReference type="GO" id="GO:0009055">
    <property type="term" value="F:electron transfer activity"/>
    <property type="evidence" value="ECO:0007669"/>
    <property type="project" value="InterPro"/>
</dbReference>
<sequence>MSKTIRAVLLLAALAGATTAPAQTADPTAGRRLAASLCVECHRIDADTPARDAESKAPSFVELARMPSTNELAIKVFLRTSHAKMPNLILTADETDSIAAYIVGLAKK</sequence>
<dbReference type="AlphaFoldDB" id="A0A2D2D2M3"/>
<keyword evidence="2 4" id="KW-0479">Metal-binding</keyword>
<keyword evidence="8" id="KW-1185">Reference proteome</keyword>
<evidence type="ECO:0000259" key="6">
    <source>
        <dbReference type="PROSITE" id="PS51007"/>
    </source>
</evidence>
<keyword evidence="3 4" id="KW-0408">Iron</keyword>
<dbReference type="GO" id="GO:0046872">
    <property type="term" value="F:metal ion binding"/>
    <property type="evidence" value="ECO:0007669"/>
    <property type="project" value="UniProtKB-KW"/>
</dbReference>
<organism evidence="7 8">
    <name type="scientific">Methylosinus trichosporium (strain ATCC 35070 / NCIMB 11131 / UNIQEM 75 / OB3b)</name>
    <dbReference type="NCBI Taxonomy" id="595536"/>
    <lineage>
        <taxon>Bacteria</taxon>
        <taxon>Pseudomonadati</taxon>
        <taxon>Pseudomonadota</taxon>
        <taxon>Alphaproteobacteria</taxon>
        <taxon>Hyphomicrobiales</taxon>
        <taxon>Methylocystaceae</taxon>
        <taxon>Methylosinus</taxon>
    </lineage>
</organism>
<feature type="chain" id="PRO_5013864279" evidence="5">
    <location>
        <begin position="23"/>
        <end position="108"/>
    </location>
</feature>
<dbReference type="STRING" id="595536.GCA_000178815_01945"/>
<dbReference type="EMBL" id="CP023737">
    <property type="protein sequence ID" value="ATQ69247.1"/>
    <property type="molecule type" value="Genomic_DNA"/>
</dbReference>
<feature type="signal peptide" evidence="5">
    <location>
        <begin position="1"/>
        <end position="22"/>
    </location>
</feature>
<dbReference type="GO" id="GO:0020037">
    <property type="term" value="F:heme binding"/>
    <property type="evidence" value="ECO:0007669"/>
    <property type="project" value="InterPro"/>
</dbReference>
<reference evidence="8" key="1">
    <citation type="submission" date="2017-10" db="EMBL/GenBank/DDBJ databases">
        <title>Completed PacBio SMRT sequence of Methylosinus trichosporium OB3b reveals presence of a third large plasmid.</title>
        <authorList>
            <person name="Charles T.C."/>
            <person name="Lynch M.D.J."/>
            <person name="Heil J.R."/>
            <person name="Cheng J."/>
        </authorList>
    </citation>
    <scope>NUCLEOTIDE SEQUENCE [LARGE SCALE GENOMIC DNA]</scope>
    <source>
        <strain evidence="8">OB3b</strain>
    </source>
</reference>
<dbReference type="SUPFAM" id="SSF46626">
    <property type="entry name" value="Cytochrome c"/>
    <property type="match status" value="1"/>
</dbReference>
<evidence type="ECO:0000256" key="4">
    <source>
        <dbReference type="PROSITE-ProRule" id="PRU00433"/>
    </source>
</evidence>